<proteinExistence type="predicted"/>
<evidence type="ECO:0000313" key="4">
    <source>
        <dbReference type="Proteomes" id="UP001596011"/>
    </source>
</evidence>
<dbReference type="Pfam" id="PF03713">
    <property type="entry name" value="DUF305"/>
    <property type="match status" value="1"/>
</dbReference>
<accession>A0ABV9HMP8</accession>
<comment type="caution">
    <text evidence="3">The sequence shown here is derived from an EMBL/GenBank/DDBJ whole genome shotgun (WGS) entry which is preliminary data.</text>
</comment>
<evidence type="ECO:0000313" key="3">
    <source>
        <dbReference type="EMBL" id="MFC4631417.1"/>
    </source>
</evidence>
<dbReference type="PROSITE" id="PS51257">
    <property type="entry name" value="PROKAR_LIPOPROTEIN"/>
    <property type="match status" value="1"/>
</dbReference>
<keyword evidence="4" id="KW-1185">Reference proteome</keyword>
<protein>
    <submittedName>
        <fullName evidence="3">DUF305 domain-containing protein</fullName>
    </submittedName>
</protein>
<dbReference type="Gene3D" id="1.20.1260.10">
    <property type="match status" value="1"/>
</dbReference>
<evidence type="ECO:0000259" key="2">
    <source>
        <dbReference type="Pfam" id="PF03713"/>
    </source>
</evidence>
<dbReference type="PANTHER" id="PTHR36933:SF1">
    <property type="entry name" value="SLL0788 PROTEIN"/>
    <property type="match status" value="1"/>
</dbReference>
<organism evidence="3 4">
    <name type="scientific">Promicromonospora alba</name>
    <dbReference type="NCBI Taxonomy" id="1616110"/>
    <lineage>
        <taxon>Bacteria</taxon>
        <taxon>Bacillati</taxon>
        <taxon>Actinomycetota</taxon>
        <taxon>Actinomycetes</taxon>
        <taxon>Micrococcales</taxon>
        <taxon>Promicromonosporaceae</taxon>
        <taxon>Promicromonospora</taxon>
    </lineage>
</organism>
<feature type="chain" id="PRO_5046517167" evidence="1">
    <location>
        <begin position="27"/>
        <end position="189"/>
    </location>
</feature>
<dbReference type="InterPro" id="IPR012347">
    <property type="entry name" value="Ferritin-like"/>
</dbReference>
<dbReference type="InterPro" id="IPR005183">
    <property type="entry name" value="DUF305_CopM-like"/>
</dbReference>
<dbReference type="PANTHER" id="PTHR36933">
    <property type="entry name" value="SLL0788 PROTEIN"/>
    <property type="match status" value="1"/>
</dbReference>
<evidence type="ECO:0000256" key="1">
    <source>
        <dbReference type="SAM" id="SignalP"/>
    </source>
</evidence>
<keyword evidence="1" id="KW-0732">Signal</keyword>
<gene>
    <name evidence="3" type="ORF">ACFO6V_24450</name>
</gene>
<sequence length="189" mass="20110">MKRTVMSVIVLAGALALAGCSGEEPAQDTTTVAGEHAEHNDADVMFAQMMIPHHEQAIEMADVVLGKPDADPQITELATQVKAAQAPEIEELGLWLDTWGAERTAEHSGHAGMSGMMSEEDMQALADAAGPEANRLFLEQMIAHHQGAVEMAQTEIESGQDTGAVEMAQTIVDTQQAEIATMEDLLASM</sequence>
<dbReference type="Proteomes" id="UP001596011">
    <property type="component" value="Unassembled WGS sequence"/>
</dbReference>
<feature type="signal peptide" evidence="1">
    <location>
        <begin position="1"/>
        <end position="26"/>
    </location>
</feature>
<dbReference type="EMBL" id="JBHSFI010000008">
    <property type="protein sequence ID" value="MFC4631417.1"/>
    <property type="molecule type" value="Genomic_DNA"/>
</dbReference>
<name>A0ABV9HMP8_9MICO</name>
<dbReference type="RefSeq" id="WP_377140637.1">
    <property type="nucleotide sequence ID" value="NZ_JBHSFI010000008.1"/>
</dbReference>
<feature type="domain" description="DUF305" evidence="2">
    <location>
        <begin position="43"/>
        <end position="186"/>
    </location>
</feature>
<reference evidence="4" key="1">
    <citation type="journal article" date="2019" name="Int. J. Syst. Evol. Microbiol.">
        <title>The Global Catalogue of Microorganisms (GCM) 10K type strain sequencing project: providing services to taxonomists for standard genome sequencing and annotation.</title>
        <authorList>
            <consortium name="The Broad Institute Genomics Platform"/>
            <consortium name="The Broad Institute Genome Sequencing Center for Infectious Disease"/>
            <person name="Wu L."/>
            <person name="Ma J."/>
        </authorList>
    </citation>
    <scope>NUCLEOTIDE SEQUENCE [LARGE SCALE GENOMIC DNA]</scope>
    <source>
        <strain evidence="4">CCUG 42722</strain>
    </source>
</reference>